<keyword evidence="16" id="KW-1185">Reference proteome</keyword>
<evidence type="ECO:0000256" key="9">
    <source>
        <dbReference type="ARBA" id="ARBA00023065"/>
    </source>
</evidence>
<keyword evidence="9" id="KW-0406">Ion transport</keyword>
<dbReference type="GO" id="GO:0001508">
    <property type="term" value="P:action potential"/>
    <property type="evidence" value="ECO:0007669"/>
    <property type="project" value="TreeGrafter"/>
</dbReference>
<dbReference type="FunFam" id="3.30.710.10:FF:000152">
    <property type="entry name" value="Predicted protein"/>
    <property type="match status" value="1"/>
</dbReference>
<evidence type="ECO:0000256" key="2">
    <source>
        <dbReference type="ARBA" id="ARBA00022448"/>
    </source>
</evidence>
<evidence type="ECO:0000256" key="13">
    <source>
        <dbReference type="SAM" id="Phobius"/>
    </source>
</evidence>
<evidence type="ECO:0000256" key="1">
    <source>
        <dbReference type="ARBA" id="ARBA00004141"/>
    </source>
</evidence>
<feature type="transmembrane region" description="Helical" evidence="13">
    <location>
        <begin position="380"/>
        <end position="405"/>
    </location>
</feature>
<evidence type="ECO:0000313" key="16">
    <source>
        <dbReference type="Proteomes" id="UP000822476"/>
    </source>
</evidence>
<keyword evidence="11" id="KW-0407">Ion channel</keyword>
<dbReference type="Gene3D" id="1.10.287.70">
    <property type="match status" value="1"/>
</dbReference>
<keyword evidence="10 13" id="KW-0472">Membrane</keyword>
<feature type="domain" description="BTB" evidence="14">
    <location>
        <begin position="39"/>
        <end position="138"/>
    </location>
</feature>
<proteinExistence type="predicted"/>
<feature type="transmembrane region" description="Helical" evidence="13">
    <location>
        <begin position="253"/>
        <end position="275"/>
    </location>
</feature>
<dbReference type="InterPro" id="IPR027359">
    <property type="entry name" value="Volt_channel_dom_sf"/>
</dbReference>
<dbReference type="FunFam" id="1.20.120.350:FF:000016">
    <property type="entry name" value="Potassium voltage-gated channel subfamily D member 3"/>
    <property type="match status" value="1"/>
</dbReference>
<gene>
    <name evidence="15" type="ORF">EG68_02486</name>
</gene>
<dbReference type="PRINTS" id="PR01491">
    <property type="entry name" value="KVCHANNEL"/>
</dbReference>
<evidence type="ECO:0000259" key="14">
    <source>
        <dbReference type="SMART" id="SM00225"/>
    </source>
</evidence>
<keyword evidence="7" id="KW-0630">Potassium</keyword>
<dbReference type="PRINTS" id="PR01497">
    <property type="entry name" value="SHALCHANNEL"/>
</dbReference>
<dbReference type="FunFam" id="1.10.287.70:FF:000028">
    <property type="entry name" value="potassium voltage-gated channel subfamily D member 3"/>
    <property type="match status" value="1"/>
</dbReference>
<reference evidence="15" key="1">
    <citation type="submission" date="2019-07" db="EMBL/GenBank/DDBJ databases">
        <title>Annotation for the trematode Paragonimus miyazaki's.</title>
        <authorList>
            <person name="Choi Y.-J."/>
        </authorList>
    </citation>
    <scope>NUCLEOTIDE SEQUENCE</scope>
    <source>
        <strain evidence="15">Japan</strain>
    </source>
</reference>
<keyword evidence="4 13" id="KW-0812">Transmembrane</keyword>
<evidence type="ECO:0000256" key="5">
    <source>
        <dbReference type="ARBA" id="ARBA00022826"/>
    </source>
</evidence>
<feature type="transmembrane region" description="Helical" evidence="13">
    <location>
        <begin position="347"/>
        <end position="368"/>
    </location>
</feature>
<dbReference type="InterPro" id="IPR028325">
    <property type="entry name" value="VG_K_chnl"/>
</dbReference>
<feature type="compositionally biased region" description="Basic and acidic residues" evidence="12">
    <location>
        <begin position="470"/>
        <end position="480"/>
    </location>
</feature>
<keyword evidence="8 13" id="KW-1133">Transmembrane helix</keyword>
<dbReference type="OrthoDB" id="433309at2759"/>
<evidence type="ECO:0000256" key="12">
    <source>
        <dbReference type="SAM" id="MobiDB-lite"/>
    </source>
</evidence>
<evidence type="ECO:0000256" key="10">
    <source>
        <dbReference type="ARBA" id="ARBA00023136"/>
    </source>
</evidence>
<dbReference type="Gene3D" id="1.20.120.350">
    <property type="entry name" value="Voltage-gated potassium channels. Chain C"/>
    <property type="match status" value="1"/>
</dbReference>
<feature type="region of interest" description="Disordered" evidence="12">
    <location>
        <begin position="567"/>
        <end position="590"/>
    </location>
</feature>
<evidence type="ECO:0000256" key="3">
    <source>
        <dbReference type="ARBA" id="ARBA00022538"/>
    </source>
</evidence>
<dbReference type="InterPro" id="IPR011333">
    <property type="entry name" value="SKP1/BTB/POZ_sf"/>
</dbReference>
<dbReference type="Gene3D" id="3.30.710.10">
    <property type="entry name" value="Potassium Channel Kv1.1, Chain A"/>
    <property type="match status" value="1"/>
</dbReference>
<comment type="subcellular location">
    <subcellularLocation>
        <location evidence="1">Membrane</location>
        <topology evidence="1">Multi-pass membrane protein</topology>
    </subcellularLocation>
</comment>
<sequence>MYPSWLPVVRASAIAWTPLVRGRLPDGPKPQDKSFAEDRKVVINVSGYRFETWRSTLEKFPDTLLGSDEKEYFRDTSTNEYFFDRDPELFRFIIAYYRSGKLHLPKDACVTAYHEELIYFGIMPEIMGDCCYEEYLDRFRENKERQLEDKDEKLEDEQPSSSFRDQLWRAFENPQNSTLAVVLYYVTGFFIAVSVLANITETVSCEISPETGDSIPCGEKYNAAFFCLDTACVMLFTIEYFARLYAAPARCKFVRSVMSIIDIAAVLPYYIGLVMSNNKEFSGAFTTLRVFRVCRIFKFSRHSKGLRILGCTLRCCASELGFLLFTITMGVIIFSTIMFYAEKSDTSQFNSIPAAFWYTIVTMTTLGYGDIVPITIIGKIFGGVCSLSGVLVIALPVPVIVSHFARIYQQNQRNDKREAQKKARFSRISEMKLATENAFMEGKKRFQQSRPSSEHFVEVNSFEPTTNQQEDEHNKDHWMDDNIQPKSEQYSKAKNLDQFTDETDEIRMDIFEEQYFHLIDCLQVTTSCEVVAGQQAAETTAVTGHSLGRSVRFKQPRTSATVVSGSIQCSPHEQMSSRRKGSSTHDVKQSMRPLSRFTLRQRFTHCCRRKKRASEHITTTTATWVADHERASKQFEKSSNEETTLDELRTQTTERAPSIMYMESIDQDNEIEQNSDGWRKTSNQRTVPLLGQDLASEVFKVTMMDASTEQQVPGQETLQHKSVDLSSLSSLKCTIQTTTAHLSCPENVV</sequence>
<dbReference type="GO" id="GO:0051260">
    <property type="term" value="P:protein homooligomerization"/>
    <property type="evidence" value="ECO:0007669"/>
    <property type="project" value="InterPro"/>
</dbReference>
<evidence type="ECO:0000313" key="15">
    <source>
        <dbReference type="EMBL" id="KAF7260383.1"/>
    </source>
</evidence>
<dbReference type="Pfam" id="PF00520">
    <property type="entry name" value="Ion_trans"/>
    <property type="match status" value="1"/>
</dbReference>
<name>A0A8S9Z4Q3_9TREM</name>
<dbReference type="GO" id="GO:0005250">
    <property type="term" value="F:A-type (transient outward) potassium channel activity"/>
    <property type="evidence" value="ECO:0007669"/>
    <property type="project" value="TreeGrafter"/>
</dbReference>
<keyword evidence="6" id="KW-0851">Voltage-gated channel</keyword>
<dbReference type="InterPro" id="IPR000210">
    <property type="entry name" value="BTB/POZ_dom"/>
</dbReference>
<organism evidence="15 16">
    <name type="scientific">Paragonimus skrjabini miyazakii</name>
    <dbReference type="NCBI Taxonomy" id="59628"/>
    <lineage>
        <taxon>Eukaryota</taxon>
        <taxon>Metazoa</taxon>
        <taxon>Spiralia</taxon>
        <taxon>Lophotrochozoa</taxon>
        <taxon>Platyhelminthes</taxon>
        <taxon>Trematoda</taxon>
        <taxon>Digenea</taxon>
        <taxon>Plagiorchiida</taxon>
        <taxon>Troglotremata</taxon>
        <taxon>Troglotrematidae</taxon>
        <taxon>Paragonimus</taxon>
    </lineage>
</organism>
<feature type="transmembrane region" description="Helical" evidence="13">
    <location>
        <begin position="320"/>
        <end position="341"/>
    </location>
</feature>
<evidence type="ECO:0000256" key="4">
    <source>
        <dbReference type="ARBA" id="ARBA00022692"/>
    </source>
</evidence>
<dbReference type="PRINTS" id="PR00169">
    <property type="entry name" value="KCHANNEL"/>
</dbReference>
<feature type="transmembrane region" description="Helical" evidence="13">
    <location>
        <begin position="179"/>
        <end position="200"/>
    </location>
</feature>
<dbReference type="InterPro" id="IPR003968">
    <property type="entry name" value="K_chnl_volt-dep_Kv"/>
</dbReference>
<evidence type="ECO:0000256" key="8">
    <source>
        <dbReference type="ARBA" id="ARBA00022989"/>
    </source>
</evidence>
<keyword evidence="5" id="KW-0631">Potassium channel</keyword>
<dbReference type="InterPro" id="IPR003131">
    <property type="entry name" value="T1-type_BTB"/>
</dbReference>
<dbReference type="AlphaFoldDB" id="A0A8S9Z4Q3"/>
<dbReference type="SUPFAM" id="SSF54695">
    <property type="entry name" value="POZ domain"/>
    <property type="match status" value="1"/>
</dbReference>
<dbReference type="PANTHER" id="PTHR11537:SF105">
    <property type="entry name" value="POTASSIUM VOLTAGE-GATED CHANNEL PROTEIN SHAL"/>
    <property type="match status" value="1"/>
</dbReference>
<comment type="caution">
    <text evidence="15">The sequence shown here is derived from an EMBL/GenBank/DDBJ whole genome shotgun (WGS) entry which is preliminary data.</text>
</comment>
<dbReference type="SUPFAM" id="SSF81324">
    <property type="entry name" value="Voltage-gated potassium channels"/>
    <property type="match status" value="1"/>
</dbReference>
<dbReference type="SMART" id="SM00225">
    <property type="entry name" value="BTB"/>
    <property type="match status" value="1"/>
</dbReference>
<keyword evidence="3" id="KW-0633">Potassium transport</keyword>
<feature type="transmembrane region" description="Helical" evidence="13">
    <location>
        <begin position="220"/>
        <end position="241"/>
    </location>
</feature>
<dbReference type="EMBL" id="JTDE01000769">
    <property type="protein sequence ID" value="KAF7260383.1"/>
    <property type="molecule type" value="Genomic_DNA"/>
</dbReference>
<feature type="region of interest" description="Disordered" evidence="12">
    <location>
        <begin position="461"/>
        <end position="482"/>
    </location>
</feature>
<dbReference type="PANTHER" id="PTHR11537">
    <property type="entry name" value="VOLTAGE-GATED POTASSIUM CHANNEL"/>
    <property type="match status" value="1"/>
</dbReference>
<dbReference type="Pfam" id="PF02214">
    <property type="entry name" value="BTB_2"/>
    <property type="match status" value="1"/>
</dbReference>
<keyword evidence="2" id="KW-0813">Transport</keyword>
<evidence type="ECO:0000256" key="11">
    <source>
        <dbReference type="ARBA" id="ARBA00023303"/>
    </source>
</evidence>
<evidence type="ECO:0000256" key="6">
    <source>
        <dbReference type="ARBA" id="ARBA00022882"/>
    </source>
</evidence>
<accession>A0A8S9Z4Q3</accession>
<dbReference type="Proteomes" id="UP000822476">
    <property type="component" value="Unassembled WGS sequence"/>
</dbReference>
<dbReference type="InterPro" id="IPR003975">
    <property type="entry name" value="K_chnl_volt-dep_Kv4"/>
</dbReference>
<dbReference type="InterPro" id="IPR005821">
    <property type="entry name" value="Ion_trans_dom"/>
</dbReference>
<protein>
    <recommendedName>
        <fullName evidence="14">BTB domain-containing protein</fullName>
    </recommendedName>
</protein>
<evidence type="ECO:0000256" key="7">
    <source>
        <dbReference type="ARBA" id="ARBA00022958"/>
    </source>
</evidence>
<dbReference type="GO" id="GO:0008076">
    <property type="term" value="C:voltage-gated potassium channel complex"/>
    <property type="evidence" value="ECO:0007669"/>
    <property type="project" value="InterPro"/>
</dbReference>